<keyword evidence="1 6" id="KW-0597">Phosphoprotein</keyword>
<evidence type="ECO:0000313" key="10">
    <source>
        <dbReference type="Proteomes" id="UP000010471"/>
    </source>
</evidence>
<dbReference type="InterPro" id="IPR011990">
    <property type="entry name" value="TPR-like_helical_dom_sf"/>
</dbReference>
<dbReference type="GO" id="GO:0000156">
    <property type="term" value="F:phosphorelay response regulator activity"/>
    <property type="evidence" value="ECO:0007669"/>
    <property type="project" value="TreeGrafter"/>
</dbReference>
<evidence type="ECO:0000256" key="6">
    <source>
        <dbReference type="PROSITE-ProRule" id="PRU00169"/>
    </source>
</evidence>
<dbReference type="PANTHER" id="PTHR48111">
    <property type="entry name" value="REGULATOR OF RPOS"/>
    <property type="match status" value="1"/>
</dbReference>
<keyword evidence="3" id="KW-0805">Transcription regulation</keyword>
<evidence type="ECO:0000256" key="5">
    <source>
        <dbReference type="ARBA" id="ARBA00023163"/>
    </source>
</evidence>
<keyword evidence="10" id="KW-1185">Reference proteome</keyword>
<keyword evidence="5" id="KW-0804">Transcription</keyword>
<dbReference type="InterPro" id="IPR039420">
    <property type="entry name" value="WalR-like"/>
</dbReference>
<dbReference type="SMART" id="SM00448">
    <property type="entry name" value="REC"/>
    <property type="match status" value="1"/>
</dbReference>
<dbReference type="AlphaFoldDB" id="K9WBD3"/>
<dbReference type="STRING" id="1173027.Mic7113_0944"/>
<keyword evidence="4 9" id="KW-0238">DNA-binding</keyword>
<dbReference type="HOGENOM" id="CLU_000445_69_6_3"/>
<dbReference type="SUPFAM" id="SSF52172">
    <property type="entry name" value="CheY-like"/>
    <property type="match status" value="1"/>
</dbReference>
<dbReference type="EMBL" id="CP003630">
    <property type="protein sequence ID" value="AFZ16842.1"/>
    <property type="molecule type" value="Genomic_DNA"/>
</dbReference>
<accession>K9WBD3</accession>
<protein>
    <submittedName>
        <fullName evidence="9">Response regulator with CheY-like receiver, AAA-type ATPase, and DNA-binding domains</fullName>
    </submittedName>
</protein>
<dbReference type="Pfam" id="PF00072">
    <property type="entry name" value="Response_reg"/>
    <property type="match status" value="1"/>
</dbReference>
<evidence type="ECO:0000256" key="4">
    <source>
        <dbReference type="ARBA" id="ARBA00023125"/>
    </source>
</evidence>
<dbReference type="Gene3D" id="1.25.40.10">
    <property type="entry name" value="Tetratricopeptide repeat domain"/>
    <property type="match status" value="1"/>
</dbReference>
<organism evidence="9 10">
    <name type="scientific">Allocoleopsis franciscana PCC 7113</name>
    <dbReference type="NCBI Taxonomy" id="1173027"/>
    <lineage>
        <taxon>Bacteria</taxon>
        <taxon>Bacillati</taxon>
        <taxon>Cyanobacteriota</taxon>
        <taxon>Cyanophyceae</taxon>
        <taxon>Coleofasciculales</taxon>
        <taxon>Coleofasciculaceae</taxon>
        <taxon>Allocoleopsis</taxon>
        <taxon>Allocoleopsis franciscana</taxon>
    </lineage>
</organism>
<proteinExistence type="predicted"/>
<dbReference type="Gene3D" id="3.40.50.2300">
    <property type="match status" value="1"/>
</dbReference>
<evidence type="ECO:0000256" key="7">
    <source>
        <dbReference type="PROSITE-ProRule" id="PRU00339"/>
    </source>
</evidence>
<dbReference type="SMART" id="SM00028">
    <property type="entry name" value="TPR"/>
    <property type="match status" value="2"/>
</dbReference>
<name>K9WBD3_9CYAN</name>
<dbReference type="eggNOG" id="COG2204">
    <property type="taxonomic scope" value="Bacteria"/>
</dbReference>
<feature type="modified residue" description="4-aspartylphosphate" evidence="6">
    <location>
        <position position="52"/>
    </location>
</feature>
<keyword evidence="7" id="KW-0802">TPR repeat</keyword>
<dbReference type="PROSITE" id="PS50005">
    <property type="entry name" value="TPR"/>
    <property type="match status" value="2"/>
</dbReference>
<dbReference type="GO" id="GO:0000976">
    <property type="term" value="F:transcription cis-regulatory region binding"/>
    <property type="evidence" value="ECO:0007669"/>
    <property type="project" value="TreeGrafter"/>
</dbReference>
<keyword evidence="2" id="KW-0902">Two-component regulatory system</keyword>
<dbReference type="PANTHER" id="PTHR48111:SF1">
    <property type="entry name" value="TWO-COMPONENT RESPONSE REGULATOR ORR33"/>
    <property type="match status" value="1"/>
</dbReference>
<reference evidence="9 10" key="1">
    <citation type="submission" date="2012-06" db="EMBL/GenBank/DDBJ databases">
        <title>Finished chromosome of genome of Microcoleus sp. PCC 7113.</title>
        <authorList>
            <consortium name="US DOE Joint Genome Institute"/>
            <person name="Gugger M."/>
            <person name="Coursin T."/>
            <person name="Rippka R."/>
            <person name="Tandeau De Marsac N."/>
            <person name="Huntemann M."/>
            <person name="Wei C.-L."/>
            <person name="Han J."/>
            <person name="Detter J.C."/>
            <person name="Han C."/>
            <person name="Tapia R."/>
            <person name="Chen A."/>
            <person name="Kyrpides N."/>
            <person name="Mavromatis K."/>
            <person name="Markowitz V."/>
            <person name="Szeto E."/>
            <person name="Ivanova N."/>
            <person name="Pagani I."/>
            <person name="Pati A."/>
            <person name="Goodwin L."/>
            <person name="Nordberg H.P."/>
            <person name="Cantor M.N."/>
            <person name="Hua S.X."/>
            <person name="Woyke T."/>
            <person name="Kerfeld C.A."/>
        </authorList>
    </citation>
    <scope>NUCLEOTIDE SEQUENCE [LARGE SCALE GENOMIC DNA]</scope>
    <source>
        <strain evidence="9 10">PCC 7113</strain>
    </source>
</reference>
<evidence type="ECO:0000313" key="9">
    <source>
        <dbReference type="EMBL" id="AFZ16842.1"/>
    </source>
</evidence>
<dbReference type="InterPro" id="IPR019734">
    <property type="entry name" value="TPR_rpt"/>
</dbReference>
<dbReference type="KEGG" id="mic:Mic7113_0944"/>
<dbReference type="GO" id="GO:0032993">
    <property type="term" value="C:protein-DNA complex"/>
    <property type="evidence" value="ECO:0007669"/>
    <property type="project" value="TreeGrafter"/>
</dbReference>
<evidence type="ECO:0000256" key="3">
    <source>
        <dbReference type="ARBA" id="ARBA00023015"/>
    </source>
</evidence>
<dbReference type="FunFam" id="3.40.50.2300:FF:000018">
    <property type="entry name" value="DNA-binding transcriptional regulator NtrC"/>
    <property type="match status" value="1"/>
</dbReference>
<sequence length="219" mass="24919">MSRILIVDDEKNLRMTMRMCLEPFGYEISTADDGKDALRQLEEQEFDLILLDIRLPGMDGLEVLRRAVKHHPDIRIIMVSAHGTVENAVEAMKLGAVDFIQKPFTPQEIRTIVKQVLDREGLEETQALDYDSHIQLAKRYVSRRQFKTAMEHAKKAIASDPSRPQAFNLLGGLQEILGERLNAIKNYRVAVDLDPTYKPAQQNLDRAITVRKVSQPNLG</sequence>
<evidence type="ECO:0000256" key="2">
    <source>
        <dbReference type="ARBA" id="ARBA00023012"/>
    </source>
</evidence>
<gene>
    <name evidence="9" type="ORF">Mic7113_0944</name>
</gene>
<dbReference type="SUPFAM" id="SSF48452">
    <property type="entry name" value="TPR-like"/>
    <property type="match status" value="1"/>
</dbReference>
<dbReference type="PROSITE" id="PS50110">
    <property type="entry name" value="RESPONSE_REGULATORY"/>
    <property type="match status" value="1"/>
</dbReference>
<dbReference type="RefSeq" id="WP_015181002.1">
    <property type="nucleotide sequence ID" value="NC_019738.1"/>
</dbReference>
<dbReference type="Proteomes" id="UP000010471">
    <property type="component" value="Chromosome"/>
</dbReference>
<dbReference type="InterPro" id="IPR001789">
    <property type="entry name" value="Sig_transdc_resp-reg_receiver"/>
</dbReference>
<feature type="domain" description="Response regulatory" evidence="8">
    <location>
        <begin position="3"/>
        <end position="117"/>
    </location>
</feature>
<dbReference type="GO" id="GO:0006355">
    <property type="term" value="P:regulation of DNA-templated transcription"/>
    <property type="evidence" value="ECO:0007669"/>
    <property type="project" value="TreeGrafter"/>
</dbReference>
<dbReference type="InterPro" id="IPR011006">
    <property type="entry name" value="CheY-like_superfamily"/>
</dbReference>
<feature type="repeat" description="TPR" evidence="7">
    <location>
        <begin position="130"/>
        <end position="163"/>
    </location>
</feature>
<feature type="repeat" description="TPR" evidence="7">
    <location>
        <begin position="164"/>
        <end position="197"/>
    </location>
</feature>
<evidence type="ECO:0000259" key="8">
    <source>
        <dbReference type="PROSITE" id="PS50110"/>
    </source>
</evidence>
<dbReference type="GO" id="GO:0005829">
    <property type="term" value="C:cytosol"/>
    <property type="evidence" value="ECO:0007669"/>
    <property type="project" value="TreeGrafter"/>
</dbReference>
<evidence type="ECO:0000256" key="1">
    <source>
        <dbReference type="ARBA" id="ARBA00022553"/>
    </source>
</evidence>